<organism evidence="1 2">
    <name type="scientific">Mucuna pruriens</name>
    <name type="common">Velvet bean</name>
    <name type="synonym">Dolichos pruriens</name>
    <dbReference type="NCBI Taxonomy" id="157652"/>
    <lineage>
        <taxon>Eukaryota</taxon>
        <taxon>Viridiplantae</taxon>
        <taxon>Streptophyta</taxon>
        <taxon>Embryophyta</taxon>
        <taxon>Tracheophyta</taxon>
        <taxon>Spermatophyta</taxon>
        <taxon>Magnoliopsida</taxon>
        <taxon>eudicotyledons</taxon>
        <taxon>Gunneridae</taxon>
        <taxon>Pentapetalae</taxon>
        <taxon>rosids</taxon>
        <taxon>fabids</taxon>
        <taxon>Fabales</taxon>
        <taxon>Fabaceae</taxon>
        <taxon>Papilionoideae</taxon>
        <taxon>50 kb inversion clade</taxon>
        <taxon>NPAAA clade</taxon>
        <taxon>indigoferoid/millettioid clade</taxon>
        <taxon>Phaseoleae</taxon>
        <taxon>Mucuna</taxon>
    </lineage>
</organism>
<dbReference type="AlphaFoldDB" id="A0A371HYC7"/>
<proteinExistence type="predicted"/>
<dbReference type="PANTHER" id="PTHR35046">
    <property type="entry name" value="ZINC KNUCKLE (CCHC-TYPE) FAMILY PROTEIN"/>
    <property type="match status" value="1"/>
</dbReference>
<dbReference type="Gene3D" id="3.30.420.10">
    <property type="entry name" value="Ribonuclease H-like superfamily/Ribonuclease H"/>
    <property type="match status" value="1"/>
</dbReference>
<dbReference type="PANTHER" id="PTHR35046:SF26">
    <property type="entry name" value="RNA-DIRECTED DNA POLYMERASE"/>
    <property type="match status" value="1"/>
</dbReference>
<sequence length="100" mass="11591">MDQRSPNHHGMAIRKQAFKASKDLKKLPMEELLSTLKVHEIELNKDEDQKKVKLHGVPSSKVSNRDPRFTFRFWGNLHKAIGTKLKLSSTYHPQTNNQTK</sequence>
<name>A0A371HYC7_MUCPR</name>
<dbReference type="OrthoDB" id="1435404at2759"/>
<comment type="caution">
    <text evidence="1">The sequence shown here is derived from an EMBL/GenBank/DDBJ whole genome shotgun (WGS) entry which is preliminary data.</text>
</comment>
<evidence type="ECO:0000313" key="1">
    <source>
        <dbReference type="EMBL" id="RDY07733.1"/>
    </source>
</evidence>
<gene>
    <name evidence="1" type="ORF">CR513_08110</name>
</gene>
<feature type="non-terminal residue" evidence="1">
    <location>
        <position position="1"/>
    </location>
</feature>
<accession>A0A371HYC7</accession>
<dbReference type="EMBL" id="QJKJ01001411">
    <property type="protein sequence ID" value="RDY07733.1"/>
    <property type="molecule type" value="Genomic_DNA"/>
</dbReference>
<evidence type="ECO:0000313" key="2">
    <source>
        <dbReference type="Proteomes" id="UP000257109"/>
    </source>
</evidence>
<dbReference type="STRING" id="157652.A0A371HYC7"/>
<dbReference type="InterPro" id="IPR036397">
    <property type="entry name" value="RNaseH_sf"/>
</dbReference>
<keyword evidence="2" id="KW-1185">Reference proteome</keyword>
<dbReference type="GO" id="GO:0003676">
    <property type="term" value="F:nucleic acid binding"/>
    <property type="evidence" value="ECO:0007669"/>
    <property type="project" value="InterPro"/>
</dbReference>
<dbReference type="SUPFAM" id="SSF53098">
    <property type="entry name" value="Ribonuclease H-like"/>
    <property type="match status" value="1"/>
</dbReference>
<protein>
    <submittedName>
        <fullName evidence="1">Uncharacterized protein</fullName>
    </submittedName>
</protein>
<dbReference type="InterPro" id="IPR012337">
    <property type="entry name" value="RNaseH-like_sf"/>
</dbReference>
<reference evidence="1" key="1">
    <citation type="submission" date="2018-05" db="EMBL/GenBank/DDBJ databases">
        <title>Draft genome of Mucuna pruriens seed.</title>
        <authorList>
            <person name="Nnadi N.E."/>
            <person name="Vos R."/>
            <person name="Hasami M.H."/>
            <person name="Devisetty U.K."/>
            <person name="Aguiy J.C."/>
        </authorList>
    </citation>
    <scope>NUCLEOTIDE SEQUENCE [LARGE SCALE GENOMIC DNA]</scope>
    <source>
        <strain evidence="1">JCA_2017</strain>
    </source>
</reference>
<dbReference type="Proteomes" id="UP000257109">
    <property type="component" value="Unassembled WGS sequence"/>
</dbReference>